<protein>
    <recommendedName>
        <fullName evidence="11">ascorbate ferrireductase (transmembrane)</fullName>
        <ecNumber evidence="11">7.2.1.3</ecNumber>
    </recommendedName>
</protein>
<evidence type="ECO:0000256" key="3">
    <source>
        <dbReference type="ARBA" id="ARBA00022448"/>
    </source>
</evidence>
<keyword evidence="16" id="KW-1185">Reference proteome</keyword>
<dbReference type="EC" id="7.2.1.3" evidence="11"/>
<dbReference type="GO" id="GO:0016020">
    <property type="term" value="C:membrane"/>
    <property type="evidence" value="ECO:0007669"/>
    <property type="project" value="UniProtKB-SubCell"/>
</dbReference>
<dbReference type="CDD" id="cd08766">
    <property type="entry name" value="Cyt_b561_ACYB-1_like"/>
    <property type="match status" value="1"/>
</dbReference>
<keyword evidence="8 13" id="KW-1133">Transmembrane helix</keyword>
<evidence type="ECO:0000256" key="9">
    <source>
        <dbReference type="ARBA" id="ARBA00023004"/>
    </source>
</evidence>
<feature type="domain" description="Cytochrome b561" evidence="14">
    <location>
        <begin position="18"/>
        <end position="213"/>
    </location>
</feature>
<dbReference type="PANTHER" id="PTHR10106:SF43">
    <property type="entry name" value="CYTOCHROME B561 FAMILY PROTEIN, EXPRESSED"/>
    <property type="match status" value="1"/>
</dbReference>
<evidence type="ECO:0000259" key="14">
    <source>
        <dbReference type="PROSITE" id="PS50939"/>
    </source>
</evidence>
<reference evidence="15" key="1">
    <citation type="submission" date="2020-12" db="EMBL/GenBank/DDBJ databases">
        <title>WGS assembly of Carya illinoinensis cv. Pawnee.</title>
        <authorList>
            <person name="Platts A."/>
            <person name="Shu S."/>
            <person name="Wright S."/>
            <person name="Barry K."/>
            <person name="Edger P."/>
            <person name="Pires J.C."/>
            <person name="Schmutz J."/>
        </authorList>
    </citation>
    <scope>NUCLEOTIDE SEQUENCE</scope>
    <source>
        <tissue evidence="15">Leaf</tissue>
    </source>
</reference>
<evidence type="ECO:0000256" key="7">
    <source>
        <dbReference type="ARBA" id="ARBA00022982"/>
    </source>
</evidence>
<evidence type="ECO:0000256" key="6">
    <source>
        <dbReference type="ARBA" id="ARBA00022723"/>
    </source>
</evidence>
<accession>A0A8T1QKS2</accession>
<evidence type="ECO:0000256" key="8">
    <source>
        <dbReference type="ARBA" id="ARBA00022989"/>
    </source>
</evidence>
<proteinExistence type="predicted"/>
<keyword evidence="6" id="KW-0479">Metal-binding</keyword>
<keyword evidence="10 13" id="KW-0472">Membrane</keyword>
<comment type="cofactor">
    <cofactor evidence="1">
        <name>heme b</name>
        <dbReference type="ChEBI" id="CHEBI:60344"/>
    </cofactor>
</comment>
<dbReference type="AlphaFoldDB" id="A0A8T1QKS2"/>
<keyword evidence="7" id="KW-0249">Electron transport</keyword>
<keyword evidence="4" id="KW-0349">Heme</keyword>
<feature type="transmembrane region" description="Helical" evidence="13">
    <location>
        <begin position="57"/>
        <end position="77"/>
    </location>
</feature>
<comment type="catalytic activity">
    <reaction evidence="12">
        <text>Fe(3+)(out) + L-ascorbate(in) = monodehydro-L-ascorbate radical(in) + Fe(2+)(out) + H(+)</text>
        <dbReference type="Rhea" id="RHEA:30403"/>
        <dbReference type="ChEBI" id="CHEBI:15378"/>
        <dbReference type="ChEBI" id="CHEBI:29033"/>
        <dbReference type="ChEBI" id="CHEBI:29034"/>
        <dbReference type="ChEBI" id="CHEBI:38290"/>
        <dbReference type="ChEBI" id="CHEBI:59513"/>
        <dbReference type="EC" id="7.2.1.3"/>
    </reaction>
</comment>
<gene>
    <name evidence="15" type="ORF">CIPAW_05G188600</name>
</gene>
<sequence>MAPKSRSYQHSATPFVIFAQLLAIAVTTIVFVLYLHFEGGFAFKSKDKTKIFNVHPFLMVLGLIIIGGEAIMAYKIVPGGRRTQKGVHLILHLLALTARILGIVFIFRYHNEVGDKDMQTLHSWLGIITISLYGLQWLLAFFAYCFPGAEMSRRATLLPWHTFFGMVIFLLAVATALTGLSGFCHELSTRGFISNFTGLLIDPFICNHCYPHCYPSSRLLS</sequence>
<organism evidence="15 16">
    <name type="scientific">Carya illinoinensis</name>
    <name type="common">Pecan</name>
    <dbReference type="NCBI Taxonomy" id="32201"/>
    <lineage>
        <taxon>Eukaryota</taxon>
        <taxon>Viridiplantae</taxon>
        <taxon>Streptophyta</taxon>
        <taxon>Embryophyta</taxon>
        <taxon>Tracheophyta</taxon>
        <taxon>Spermatophyta</taxon>
        <taxon>Magnoliopsida</taxon>
        <taxon>eudicotyledons</taxon>
        <taxon>Gunneridae</taxon>
        <taxon>Pentapetalae</taxon>
        <taxon>rosids</taxon>
        <taxon>fabids</taxon>
        <taxon>Fagales</taxon>
        <taxon>Juglandaceae</taxon>
        <taxon>Carya</taxon>
    </lineage>
</organism>
<evidence type="ECO:0000313" key="16">
    <source>
        <dbReference type="Proteomes" id="UP000811609"/>
    </source>
</evidence>
<dbReference type="PANTHER" id="PTHR10106">
    <property type="entry name" value="CYTOCHROME B561-RELATED"/>
    <property type="match status" value="1"/>
</dbReference>
<feature type="transmembrane region" description="Helical" evidence="13">
    <location>
        <begin position="89"/>
        <end position="109"/>
    </location>
</feature>
<keyword evidence="3" id="KW-0813">Transport</keyword>
<dbReference type="Proteomes" id="UP000811609">
    <property type="component" value="Chromosome 5"/>
</dbReference>
<dbReference type="InterPro" id="IPR043205">
    <property type="entry name" value="CYB561/CYBRD1-like"/>
</dbReference>
<dbReference type="Pfam" id="PF03188">
    <property type="entry name" value="Cytochrom_B561"/>
    <property type="match status" value="1"/>
</dbReference>
<dbReference type="PROSITE" id="PS50939">
    <property type="entry name" value="CYTOCHROME_B561"/>
    <property type="match status" value="1"/>
</dbReference>
<dbReference type="EMBL" id="CM031813">
    <property type="protein sequence ID" value="KAG6655057.1"/>
    <property type="molecule type" value="Genomic_DNA"/>
</dbReference>
<comment type="subcellular location">
    <subcellularLocation>
        <location evidence="2">Membrane</location>
        <topology evidence="2">Multi-pass membrane protein</topology>
    </subcellularLocation>
</comment>
<feature type="transmembrane region" description="Helical" evidence="13">
    <location>
        <begin position="121"/>
        <end position="146"/>
    </location>
</feature>
<dbReference type="OrthoDB" id="907479at2759"/>
<dbReference type="Gene3D" id="1.20.120.1770">
    <property type="match status" value="1"/>
</dbReference>
<dbReference type="SMART" id="SM00665">
    <property type="entry name" value="B561"/>
    <property type="match status" value="1"/>
</dbReference>
<evidence type="ECO:0000256" key="1">
    <source>
        <dbReference type="ARBA" id="ARBA00001970"/>
    </source>
</evidence>
<evidence type="ECO:0000256" key="4">
    <source>
        <dbReference type="ARBA" id="ARBA00022617"/>
    </source>
</evidence>
<dbReference type="GO" id="GO:0046872">
    <property type="term" value="F:metal ion binding"/>
    <property type="evidence" value="ECO:0007669"/>
    <property type="project" value="UniProtKB-KW"/>
</dbReference>
<keyword evidence="9" id="KW-0408">Iron</keyword>
<keyword evidence="5 13" id="KW-0812">Transmembrane</keyword>
<evidence type="ECO:0000256" key="12">
    <source>
        <dbReference type="ARBA" id="ARBA00051575"/>
    </source>
</evidence>
<dbReference type="InterPro" id="IPR006593">
    <property type="entry name" value="Cyt_b561/ferric_Rdtase_TM"/>
</dbReference>
<comment type="caution">
    <text evidence="15">The sequence shown here is derived from an EMBL/GenBank/DDBJ whole genome shotgun (WGS) entry which is preliminary data.</text>
</comment>
<evidence type="ECO:0000313" key="15">
    <source>
        <dbReference type="EMBL" id="KAG6655057.1"/>
    </source>
</evidence>
<name>A0A8T1QKS2_CARIL</name>
<evidence type="ECO:0000256" key="13">
    <source>
        <dbReference type="SAM" id="Phobius"/>
    </source>
</evidence>
<evidence type="ECO:0000256" key="2">
    <source>
        <dbReference type="ARBA" id="ARBA00004141"/>
    </source>
</evidence>
<feature type="transmembrane region" description="Helical" evidence="13">
    <location>
        <begin position="12"/>
        <end position="37"/>
    </location>
</feature>
<feature type="transmembrane region" description="Helical" evidence="13">
    <location>
        <begin position="158"/>
        <end position="180"/>
    </location>
</feature>
<evidence type="ECO:0000256" key="10">
    <source>
        <dbReference type="ARBA" id="ARBA00023136"/>
    </source>
</evidence>
<evidence type="ECO:0000256" key="11">
    <source>
        <dbReference type="ARBA" id="ARBA00024225"/>
    </source>
</evidence>
<dbReference type="FunFam" id="1.20.120.1770:FF:000001">
    <property type="entry name" value="Cytochrome b reductase 1"/>
    <property type="match status" value="1"/>
</dbReference>
<evidence type="ECO:0000256" key="5">
    <source>
        <dbReference type="ARBA" id="ARBA00022692"/>
    </source>
</evidence>
<dbReference type="GO" id="GO:0140571">
    <property type="term" value="F:transmembrane ascorbate ferrireductase activity"/>
    <property type="evidence" value="ECO:0007669"/>
    <property type="project" value="UniProtKB-EC"/>
</dbReference>